<dbReference type="InterPro" id="IPR013106">
    <property type="entry name" value="Ig_V-set"/>
</dbReference>
<keyword evidence="6" id="KW-1015">Disulfide bond</keyword>
<dbReference type="Gene3D" id="2.60.40.10">
    <property type="entry name" value="Immunoglobulins"/>
    <property type="match status" value="1"/>
</dbReference>
<dbReference type="PROSITE" id="PS50835">
    <property type="entry name" value="IG_LIKE"/>
    <property type="match status" value="1"/>
</dbReference>
<name>A0A3B3V1Q9_9TELE</name>
<evidence type="ECO:0000256" key="7">
    <source>
        <dbReference type="ARBA" id="ARBA00023180"/>
    </source>
</evidence>
<evidence type="ECO:0000256" key="8">
    <source>
        <dbReference type="ARBA" id="ARBA00023319"/>
    </source>
</evidence>
<keyword evidence="5 10" id="KW-0472">Membrane</keyword>
<dbReference type="SMART" id="SM00409">
    <property type="entry name" value="IG"/>
    <property type="match status" value="1"/>
</dbReference>
<feature type="compositionally biased region" description="Basic residues" evidence="9">
    <location>
        <begin position="340"/>
        <end position="350"/>
    </location>
</feature>
<dbReference type="GO" id="GO:0150079">
    <property type="term" value="P:negative regulation of neuroinflammatory response"/>
    <property type="evidence" value="ECO:0007669"/>
    <property type="project" value="TreeGrafter"/>
</dbReference>
<dbReference type="STRING" id="48699.ENSPLAP00000018998"/>
<dbReference type="Proteomes" id="UP000261500">
    <property type="component" value="Unplaced"/>
</dbReference>
<keyword evidence="4 10" id="KW-1133">Transmembrane helix</keyword>
<feature type="domain" description="Ig-like" evidence="12">
    <location>
        <begin position="35"/>
        <end position="112"/>
    </location>
</feature>
<dbReference type="AlphaFoldDB" id="A0A3B3V1Q9"/>
<dbReference type="GeneTree" id="ENSGT00530000063970"/>
<feature type="transmembrane region" description="Helical" evidence="10">
    <location>
        <begin position="246"/>
        <end position="270"/>
    </location>
</feature>
<sequence length="350" mass="38941">MQHAVLLCWFLFTTILHSGHFAVIETKEAVWAAVGDKASLSCRLSKTKDVLQVTWQKVLLDGEKNLATYTEKFGSRVSAGLEDKMDFQYESLQSCSMVIRKVMEEDEGCYRCLFNTYPKGAMIGRTCLKLCELHGPFITISRSNSPPGSVVTCSATGRPVPMVTLTVLHQNLSFSHYNTSRVTNTNGTITSTTTALLSALSSTQVECSVFVQTAALRELLVTVPGLKDSSDGFDEDFESDDKDERWLVTVAMGLLVFLCGAFGVLSMLWFKKKHQNRNKKNPTEQTKNNQSEERQMPEKNNDNNTCVLINRQTSKQQSPTSPTSPTTPDIESCSPEGMRLHQKLTAKKSK</sequence>
<evidence type="ECO:0000313" key="13">
    <source>
        <dbReference type="Ensembl" id="ENSPLAP00000018998.1"/>
    </source>
</evidence>
<protein>
    <submittedName>
        <fullName evidence="13">OX-2 membrane glycoprotein-like</fullName>
    </submittedName>
</protein>
<dbReference type="PANTHER" id="PTHR46841">
    <property type="entry name" value="OX-2 MEMBRANE GLYCOPROTEIN"/>
    <property type="match status" value="1"/>
</dbReference>
<reference evidence="13" key="1">
    <citation type="submission" date="2025-08" db="UniProtKB">
        <authorList>
            <consortium name="Ensembl"/>
        </authorList>
    </citation>
    <scope>IDENTIFICATION</scope>
</reference>
<dbReference type="GO" id="GO:0098632">
    <property type="term" value="F:cell-cell adhesion mediator activity"/>
    <property type="evidence" value="ECO:0007669"/>
    <property type="project" value="InterPro"/>
</dbReference>
<dbReference type="InterPro" id="IPR036179">
    <property type="entry name" value="Ig-like_dom_sf"/>
</dbReference>
<dbReference type="GO" id="GO:0009986">
    <property type="term" value="C:cell surface"/>
    <property type="evidence" value="ECO:0007669"/>
    <property type="project" value="TreeGrafter"/>
</dbReference>
<evidence type="ECO:0000256" key="11">
    <source>
        <dbReference type="SAM" id="SignalP"/>
    </source>
</evidence>
<evidence type="ECO:0000256" key="3">
    <source>
        <dbReference type="ARBA" id="ARBA00022729"/>
    </source>
</evidence>
<dbReference type="Pfam" id="PF07686">
    <property type="entry name" value="V-set"/>
    <property type="match status" value="1"/>
</dbReference>
<evidence type="ECO:0000259" key="12">
    <source>
        <dbReference type="PROSITE" id="PS50835"/>
    </source>
</evidence>
<dbReference type="GO" id="GO:0016020">
    <property type="term" value="C:membrane"/>
    <property type="evidence" value="ECO:0007669"/>
    <property type="project" value="UniProtKB-SubCell"/>
</dbReference>
<keyword evidence="3 11" id="KW-0732">Signal</keyword>
<keyword evidence="8" id="KW-0393">Immunoglobulin domain</keyword>
<dbReference type="GO" id="GO:0043025">
    <property type="term" value="C:neuronal cell body"/>
    <property type="evidence" value="ECO:0007669"/>
    <property type="project" value="TreeGrafter"/>
</dbReference>
<feature type="chain" id="PRO_5017362593" evidence="11">
    <location>
        <begin position="22"/>
        <end position="350"/>
    </location>
</feature>
<proteinExistence type="predicted"/>
<dbReference type="InterPro" id="IPR003599">
    <property type="entry name" value="Ig_sub"/>
</dbReference>
<evidence type="ECO:0000256" key="9">
    <source>
        <dbReference type="SAM" id="MobiDB-lite"/>
    </source>
</evidence>
<evidence type="ECO:0000256" key="6">
    <source>
        <dbReference type="ARBA" id="ARBA00023157"/>
    </source>
</evidence>
<dbReference type="InterPro" id="IPR007110">
    <property type="entry name" value="Ig-like_dom"/>
</dbReference>
<accession>A0A3B3V1Q9</accession>
<feature type="compositionally biased region" description="Low complexity" evidence="9">
    <location>
        <begin position="312"/>
        <end position="328"/>
    </location>
</feature>
<organism evidence="13 14">
    <name type="scientific">Poecilia latipinna</name>
    <name type="common">sailfin molly</name>
    <dbReference type="NCBI Taxonomy" id="48699"/>
    <lineage>
        <taxon>Eukaryota</taxon>
        <taxon>Metazoa</taxon>
        <taxon>Chordata</taxon>
        <taxon>Craniata</taxon>
        <taxon>Vertebrata</taxon>
        <taxon>Euteleostomi</taxon>
        <taxon>Actinopterygii</taxon>
        <taxon>Neopterygii</taxon>
        <taxon>Teleostei</taxon>
        <taxon>Neoteleostei</taxon>
        <taxon>Acanthomorphata</taxon>
        <taxon>Ovalentaria</taxon>
        <taxon>Atherinomorphae</taxon>
        <taxon>Cyprinodontiformes</taxon>
        <taxon>Poeciliidae</taxon>
        <taxon>Poeciliinae</taxon>
        <taxon>Poecilia</taxon>
    </lineage>
</organism>
<evidence type="ECO:0000256" key="1">
    <source>
        <dbReference type="ARBA" id="ARBA00004167"/>
    </source>
</evidence>
<dbReference type="PANTHER" id="PTHR46841:SF7">
    <property type="entry name" value="IG-LIKE DOMAIN-CONTAINING PROTEIN"/>
    <property type="match status" value="1"/>
</dbReference>
<evidence type="ECO:0000313" key="14">
    <source>
        <dbReference type="Proteomes" id="UP000261500"/>
    </source>
</evidence>
<evidence type="ECO:0000256" key="4">
    <source>
        <dbReference type="ARBA" id="ARBA00022989"/>
    </source>
</evidence>
<keyword evidence="2 10" id="KW-0812">Transmembrane</keyword>
<dbReference type="SUPFAM" id="SSF48726">
    <property type="entry name" value="Immunoglobulin"/>
    <property type="match status" value="1"/>
</dbReference>
<feature type="signal peptide" evidence="11">
    <location>
        <begin position="1"/>
        <end position="21"/>
    </location>
</feature>
<feature type="compositionally biased region" description="Basic and acidic residues" evidence="9">
    <location>
        <begin position="290"/>
        <end position="301"/>
    </location>
</feature>
<dbReference type="GO" id="GO:0030424">
    <property type="term" value="C:axon"/>
    <property type="evidence" value="ECO:0007669"/>
    <property type="project" value="TreeGrafter"/>
</dbReference>
<dbReference type="InterPro" id="IPR013783">
    <property type="entry name" value="Ig-like_fold"/>
</dbReference>
<comment type="subcellular location">
    <subcellularLocation>
        <location evidence="1">Membrane</location>
        <topology evidence="1">Single-pass membrane protein</topology>
    </subcellularLocation>
</comment>
<evidence type="ECO:0000256" key="2">
    <source>
        <dbReference type="ARBA" id="ARBA00022692"/>
    </source>
</evidence>
<evidence type="ECO:0000256" key="10">
    <source>
        <dbReference type="SAM" id="Phobius"/>
    </source>
</evidence>
<keyword evidence="7" id="KW-0325">Glycoprotein</keyword>
<keyword evidence="14" id="KW-1185">Reference proteome</keyword>
<dbReference type="InterPro" id="IPR047164">
    <property type="entry name" value="OX2G-like"/>
</dbReference>
<feature type="region of interest" description="Disordered" evidence="9">
    <location>
        <begin position="274"/>
        <end position="350"/>
    </location>
</feature>
<dbReference type="Ensembl" id="ENSPLAT00000017147.1">
    <property type="protein sequence ID" value="ENSPLAP00000018998.1"/>
    <property type="gene ID" value="ENSPLAG00000024019.1"/>
</dbReference>
<evidence type="ECO:0000256" key="5">
    <source>
        <dbReference type="ARBA" id="ARBA00023136"/>
    </source>
</evidence>
<reference evidence="13" key="2">
    <citation type="submission" date="2025-09" db="UniProtKB">
        <authorList>
            <consortium name="Ensembl"/>
        </authorList>
    </citation>
    <scope>IDENTIFICATION</scope>
</reference>
<dbReference type="GO" id="GO:0034113">
    <property type="term" value="P:heterotypic cell-cell adhesion"/>
    <property type="evidence" value="ECO:0007669"/>
    <property type="project" value="TreeGrafter"/>
</dbReference>
<feature type="compositionally biased region" description="Polar residues" evidence="9">
    <location>
        <begin position="302"/>
        <end position="311"/>
    </location>
</feature>